<dbReference type="EMBL" id="JAHKSW010000016">
    <property type="protein sequence ID" value="KAG7322590.1"/>
    <property type="molecule type" value="Genomic_DNA"/>
</dbReference>
<keyword evidence="3" id="KW-1185">Reference proteome</keyword>
<evidence type="ECO:0000256" key="1">
    <source>
        <dbReference type="SAM" id="MobiDB-lite"/>
    </source>
</evidence>
<proteinExistence type="predicted"/>
<comment type="caution">
    <text evidence="2">The sequence shown here is derived from an EMBL/GenBank/DDBJ whole genome shotgun (WGS) entry which is preliminary data.</text>
</comment>
<dbReference type="AlphaFoldDB" id="A0A9D3NKE9"/>
<evidence type="ECO:0000313" key="2">
    <source>
        <dbReference type="EMBL" id="KAG7322590.1"/>
    </source>
</evidence>
<dbReference type="Proteomes" id="UP000824219">
    <property type="component" value="Linkage Group LG16"/>
</dbReference>
<protein>
    <submittedName>
        <fullName evidence="2">Uncharacterized protein</fullName>
    </submittedName>
</protein>
<evidence type="ECO:0000313" key="3">
    <source>
        <dbReference type="Proteomes" id="UP000824219"/>
    </source>
</evidence>
<accession>A0A9D3NKE9</accession>
<gene>
    <name evidence="2" type="ORF">KOW79_013936</name>
</gene>
<reference evidence="2 3" key="1">
    <citation type="submission" date="2021-06" db="EMBL/GenBank/DDBJ databases">
        <title>Chromosome-level genome assembly of the red-tail catfish (Hemibagrus wyckioides).</title>
        <authorList>
            <person name="Shao F."/>
        </authorList>
    </citation>
    <scope>NUCLEOTIDE SEQUENCE [LARGE SCALE GENOMIC DNA]</scope>
    <source>
        <strain evidence="2">EC202008001</strain>
        <tissue evidence="2">Blood</tissue>
    </source>
</reference>
<sequence>MQSSTSRTKFLSVSSVFTGHTVCNDVMLDPLTQQAPLLRNLQSSNQLMEKEQRHQLEQEINFKNHLVQEKGLRVTSQRRRDRGDRPHACASQSESRKKRRKSKLSPGFRSFSEASTVSVTRERASGGGGFLLLVTGFKFGSA</sequence>
<feature type="region of interest" description="Disordered" evidence="1">
    <location>
        <begin position="68"/>
        <end position="107"/>
    </location>
</feature>
<organism evidence="2 3">
    <name type="scientific">Hemibagrus wyckioides</name>
    <dbReference type="NCBI Taxonomy" id="337641"/>
    <lineage>
        <taxon>Eukaryota</taxon>
        <taxon>Metazoa</taxon>
        <taxon>Chordata</taxon>
        <taxon>Craniata</taxon>
        <taxon>Vertebrata</taxon>
        <taxon>Euteleostomi</taxon>
        <taxon>Actinopterygii</taxon>
        <taxon>Neopterygii</taxon>
        <taxon>Teleostei</taxon>
        <taxon>Ostariophysi</taxon>
        <taxon>Siluriformes</taxon>
        <taxon>Bagridae</taxon>
        <taxon>Hemibagrus</taxon>
    </lineage>
</organism>
<name>A0A9D3NKE9_9TELE</name>